<dbReference type="FunFam" id="1.10.287.130:FF:000001">
    <property type="entry name" value="Two-component sensor histidine kinase"/>
    <property type="match status" value="1"/>
</dbReference>
<evidence type="ECO:0000256" key="5">
    <source>
        <dbReference type="ARBA" id="ARBA00022679"/>
    </source>
</evidence>
<evidence type="ECO:0000313" key="11">
    <source>
        <dbReference type="Proteomes" id="UP000184114"/>
    </source>
</evidence>
<dbReference type="STRING" id="1123404.SAMN02745784_02255"/>
<dbReference type="GO" id="GO:0000155">
    <property type="term" value="F:phosphorelay sensor kinase activity"/>
    <property type="evidence" value="ECO:0007669"/>
    <property type="project" value="InterPro"/>
</dbReference>
<evidence type="ECO:0000256" key="7">
    <source>
        <dbReference type="ARBA" id="ARBA00023012"/>
    </source>
</evidence>
<dbReference type="InterPro" id="IPR004358">
    <property type="entry name" value="Sig_transdc_His_kin-like_C"/>
</dbReference>
<dbReference type="InterPro" id="IPR036097">
    <property type="entry name" value="HisK_dim/P_sf"/>
</dbReference>
<dbReference type="Pfam" id="PF02518">
    <property type="entry name" value="HATPase_c"/>
    <property type="match status" value="1"/>
</dbReference>
<protein>
    <recommendedName>
        <fullName evidence="3">histidine kinase</fullName>
        <ecNumber evidence="3">2.7.13.3</ecNumber>
    </recommendedName>
</protein>
<dbReference type="InterPro" id="IPR003661">
    <property type="entry name" value="HisK_dim/P_dom"/>
</dbReference>
<dbReference type="PRINTS" id="PR00344">
    <property type="entry name" value="BCTRLSENSOR"/>
</dbReference>
<organism evidence="10 11">
    <name type="scientific">Tissierella praeacuta DSM 18095</name>
    <dbReference type="NCBI Taxonomy" id="1123404"/>
    <lineage>
        <taxon>Bacteria</taxon>
        <taxon>Bacillati</taxon>
        <taxon>Bacillota</taxon>
        <taxon>Tissierellia</taxon>
        <taxon>Tissierellales</taxon>
        <taxon>Tissierellaceae</taxon>
        <taxon>Tissierella</taxon>
    </lineage>
</organism>
<dbReference type="InterPro" id="IPR003594">
    <property type="entry name" value="HATPase_dom"/>
</dbReference>
<evidence type="ECO:0000313" key="10">
    <source>
        <dbReference type="EMBL" id="SHE92787.1"/>
    </source>
</evidence>
<dbReference type="EC" id="2.7.13.3" evidence="3"/>
<dbReference type="SUPFAM" id="SSF47384">
    <property type="entry name" value="Homodimeric domain of signal transducing histidine kinase"/>
    <property type="match status" value="1"/>
</dbReference>
<dbReference type="GO" id="GO:0016036">
    <property type="term" value="P:cellular response to phosphate starvation"/>
    <property type="evidence" value="ECO:0007669"/>
    <property type="project" value="TreeGrafter"/>
</dbReference>
<feature type="transmembrane region" description="Helical" evidence="8">
    <location>
        <begin position="182"/>
        <end position="200"/>
    </location>
</feature>
<keyword evidence="8" id="KW-0472">Membrane</keyword>
<dbReference type="AlphaFoldDB" id="A0A1M4XGJ2"/>
<dbReference type="PANTHER" id="PTHR45453">
    <property type="entry name" value="PHOSPHATE REGULON SENSOR PROTEIN PHOR"/>
    <property type="match status" value="1"/>
</dbReference>
<dbReference type="SMART" id="SM00388">
    <property type="entry name" value="HisKA"/>
    <property type="match status" value="1"/>
</dbReference>
<keyword evidence="5" id="KW-0808">Transferase</keyword>
<keyword evidence="7" id="KW-0902">Two-component regulatory system</keyword>
<dbReference type="SMART" id="SM00387">
    <property type="entry name" value="HATPase_c"/>
    <property type="match status" value="1"/>
</dbReference>
<comment type="subcellular location">
    <subcellularLocation>
        <location evidence="2">Membrane</location>
    </subcellularLocation>
</comment>
<dbReference type="SUPFAM" id="SSF55874">
    <property type="entry name" value="ATPase domain of HSP90 chaperone/DNA topoisomerase II/histidine kinase"/>
    <property type="match status" value="1"/>
</dbReference>
<evidence type="ECO:0000259" key="9">
    <source>
        <dbReference type="PROSITE" id="PS50109"/>
    </source>
</evidence>
<accession>A0A1M4XGJ2</accession>
<keyword evidence="8" id="KW-0812">Transmembrane</keyword>
<dbReference type="InterPro" id="IPR050351">
    <property type="entry name" value="BphY/WalK/GraS-like"/>
</dbReference>
<dbReference type="PROSITE" id="PS50109">
    <property type="entry name" value="HIS_KIN"/>
    <property type="match status" value="1"/>
</dbReference>
<dbReference type="CDD" id="cd00075">
    <property type="entry name" value="HATPase"/>
    <property type="match status" value="1"/>
</dbReference>
<evidence type="ECO:0000256" key="1">
    <source>
        <dbReference type="ARBA" id="ARBA00000085"/>
    </source>
</evidence>
<dbReference type="InterPro" id="IPR036890">
    <property type="entry name" value="HATPase_C_sf"/>
</dbReference>
<sequence>MRIRPTLKSSLFISPSLIIIGAFAIILLAFNIIVSQYTNRIASEHIDSQFSTFSLYSKNEENWWKFTKNESGYGLTTAYVVLDESEKAIDPSPPWPNPEEEAMTEYITSLYQQNRHDLRDGKMLSFTHESQAYRIQMGTYYGYYDGYMIFEDEKNQENHQYDILVFTNVTPLVSFGATVNQILWILMAGVLLLTLFLMFLRSYKLDAAFKALNAFIFRAGKRETLPRNPAFVYKEFYQVARTILAMIDMIDQAENAQKQFFANASHELKTPLMSIQGYAEGLQSGVIKDKEKCLSVIIHETQKMSLLINDILLLSRMDAANHHMPHEVFDLRELVLYCTGTIETTAQKNNIALQFNVADTPIPCCGDESEMERAVLNILTNALRYAKTVIHITCRQTDEGAIITIEDDGTGISSKDLPHIFERFYKGSGGNFGIGLSITQEVVQQHHGKITVDSSPGKTIFRILLPVHQ</sequence>
<dbReference type="GeneID" id="90995384"/>
<evidence type="ECO:0000256" key="6">
    <source>
        <dbReference type="ARBA" id="ARBA00022777"/>
    </source>
</evidence>
<dbReference type="Gene3D" id="3.30.565.10">
    <property type="entry name" value="Histidine kinase-like ATPase, C-terminal domain"/>
    <property type="match status" value="1"/>
</dbReference>
<gene>
    <name evidence="10" type="ORF">SAMN02745784_02255</name>
</gene>
<keyword evidence="11" id="KW-1185">Reference proteome</keyword>
<dbReference type="InterPro" id="IPR005467">
    <property type="entry name" value="His_kinase_dom"/>
</dbReference>
<dbReference type="RefSeq" id="WP_072976320.1">
    <property type="nucleotide sequence ID" value="NZ_FQTY01000011.1"/>
</dbReference>
<dbReference type="GO" id="GO:0004721">
    <property type="term" value="F:phosphoprotein phosphatase activity"/>
    <property type="evidence" value="ECO:0007669"/>
    <property type="project" value="TreeGrafter"/>
</dbReference>
<dbReference type="Pfam" id="PF00512">
    <property type="entry name" value="HisKA"/>
    <property type="match status" value="1"/>
</dbReference>
<feature type="domain" description="Histidine kinase" evidence="9">
    <location>
        <begin position="263"/>
        <end position="469"/>
    </location>
</feature>
<dbReference type="CDD" id="cd00082">
    <property type="entry name" value="HisKA"/>
    <property type="match status" value="1"/>
</dbReference>
<dbReference type="EMBL" id="FQTY01000011">
    <property type="protein sequence ID" value="SHE92787.1"/>
    <property type="molecule type" value="Genomic_DNA"/>
</dbReference>
<comment type="catalytic activity">
    <reaction evidence="1">
        <text>ATP + protein L-histidine = ADP + protein N-phospho-L-histidine.</text>
        <dbReference type="EC" id="2.7.13.3"/>
    </reaction>
</comment>
<dbReference type="PANTHER" id="PTHR45453:SF1">
    <property type="entry name" value="PHOSPHATE REGULON SENSOR PROTEIN PHOR"/>
    <property type="match status" value="1"/>
</dbReference>
<proteinExistence type="predicted"/>
<name>A0A1M4XGJ2_9FIRM</name>
<feature type="transmembrane region" description="Helical" evidence="8">
    <location>
        <begin position="12"/>
        <end position="34"/>
    </location>
</feature>
<keyword evidence="4" id="KW-0597">Phosphoprotein</keyword>
<evidence type="ECO:0000256" key="2">
    <source>
        <dbReference type="ARBA" id="ARBA00004370"/>
    </source>
</evidence>
<evidence type="ECO:0000256" key="4">
    <source>
        <dbReference type="ARBA" id="ARBA00022553"/>
    </source>
</evidence>
<keyword evidence="8" id="KW-1133">Transmembrane helix</keyword>
<dbReference type="Gene3D" id="1.10.287.130">
    <property type="match status" value="1"/>
</dbReference>
<keyword evidence="6 10" id="KW-0418">Kinase</keyword>
<dbReference type="Proteomes" id="UP000184114">
    <property type="component" value="Unassembled WGS sequence"/>
</dbReference>
<evidence type="ECO:0000256" key="8">
    <source>
        <dbReference type="SAM" id="Phobius"/>
    </source>
</evidence>
<reference evidence="11" key="1">
    <citation type="submission" date="2016-11" db="EMBL/GenBank/DDBJ databases">
        <authorList>
            <person name="Varghese N."/>
            <person name="Submissions S."/>
        </authorList>
    </citation>
    <scope>NUCLEOTIDE SEQUENCE [LARGE SCALE GENOMIC DNA]</scope>
    <source>
        <strain evidence="11">DSM 18095</strain>
    </source>
</reference>
<evidence type="ECO:0000256" key="3">
    <source>
        <dbReference type="ARBA" id="ARBA00012438"/>
    </source>
</evidence>
<dbReference type="GO" id="GO:0005886">
    <property type="term" value="C:plasma membrane"/>
    <property type="evidence" value="ECO:0007669"/>
    <property type="project" value="TreeGrafter"/>
</dbReference>